<dbReference type="AlphaFoldDB" id="M5DNC0"/>
<dbReference type="Proteomes" id="UP000011866">
    <property type="component" value="Chromosome"/>
</dbReference>
<evidence type="ECO:0000313" key="4">
    <source>
        <dbReference type="EMBL" id="CCU70938.1"/>
    </source>
</evidence>
<feature type="domain" description="Tail sheath protein subtilisin-like" evidence="2">
    <location>
        <begin position="201"/>
        <end position="360"/>
    </location>
</feature>
<dbReference type="KEGG" id="tol:TOL_0499"/>
<accession>M5DNC0</accession>
<dbReference type="GeneID" id="79175483"/>
<protein>
    <submittedName>
        <fullName evidence="4">Bacteriophage Mu tail sheath protein (GpL)</fullName>
    </submittedName>
</protein>
<dbReference type="RefSeq" id="WP_015485678.1">
    <property type="nucleotide sequence ID" value="NC_020888.1"/>
</dbReference>
<comment type="similarity">
    <text evidence="1">Belongs to the myoviridae tail sheath protein family.</text>
</comment>
<evidence type="ECO:0000256" key="1">
    <source>
        <dbReference type="ARBA" id="ARBA00008005"/>
    </source>
</evidence>
<organism evidence="4 5">
    <name type="scientific">Thalassolituus oleivorans MIL-1</name>
    <dbReference type="NCBI Taxonomy" id="1298593"/>
    <lineage>
        <taxon>Bacteria</taxon>
        <taxon>Pseudomonadati</taxon>
        <taxon>Pseudomonadota</taxon>
        <taxon>Gammaproteobacteria</taxon>
        <taxon>Oceanospirillales</taxon>
        <taxon>Oceanospirillaceae</taxon>
        <taxon>Thalassolituus</taxon>
    </lineage>
</organism>
<dbReference type="eggNOG" id="COG4386">
    <property type="taxonomic scope" value="Bacteria"/>
</dbReference>
<dbReference type="Pfam" id="PF04984">
    <property type="entry name" value="Phage_sheath_1"/>
    <property type="match status" value="1"/>
</dbReference>
<name>M5DNC0_9GAMM</name>
<reference evidence="4 5" key="1">
    <citation type="journal article" date="2013" name="Genome Announc.">
        <title>Genome Sequence of Thalassolituus oleivorans MIL-1 (DSM 14913T).</title>
        <authorList>
            <person name="Golyshin P.N."/>
            <person name="Werner J."/>
            <person name="Chernikova T.N."/>
            <person name="Tran H."/>
            <person name="Ferrer M."/>
            <person name="Yakimov M.M."/>
            <person name="Teeling H."/>
            <person name="Golyshina O.V."/>
        </authorList>
    </citation>
    <scope>NUCLEOTIDE SEQUENCE [LARGE SCALE GENOMIC DNA]</scope>
    <source>
        <strain evidence="4 5">MIL-1</strain>
    </source>
</reference>
<dbReference type="InterPro" id="IPR007067">
    <property type="entry name" value="Tail_sheath"/>
</dbReference>
<keyword evidence="5" id="KW-1185">Reference proteome</keyword>
<gene>
    <name evidence="4" type="ORF">TOL_0499</name>
</gene>
<dbReference type="PATRIC" id="fig|1298593.3.peg.476"/>
<sequence length="483" mass="51551">MPISFDAIPALRTPGTYIEFNNELAGATSTEFKAVIYGQRLTTGTVAEGIPTRVTDPAQASKYFGLGSMLHKMCSKFLTANATTPVYVIALDDNAAGTAAAGTITVTAAPTTAGTLYVYVGGESVSVGIASDDAIADVATNIAAAINAATYLPVTAAAAAGVVTVTARHKGEVFNGLQLHASYYDEAQPDGLAITFVNLTGGAGNPDVTTAIDAMGDVWYNWIVNPYTDTANLLALKTELDNRYGPLVQQGARAFAAYSGTLSATATFGEGHNSPHLSVLGTNGAVTPIYECAAINGAVAAFNLAIDPARPLQTLKLVGMLPPKADRWIRAERDSLLYDGIATYKVDPDGTCRIERQITTYQTNASGLPDASYLDINTPETLERIRYEQRATIAQNYPRHKLADDGTNYGAGQAIVTPKLVKATLIALYRDFESRGWAEGFDIYVNNLIVERDISDRNRINWRDTPNLVNQARVFAGKTQFIL</sequence>
<dbReference type="PIRSF" id="PIRSF007349">
    <property type="entry name" value="Tsp_L"/>
    <property type="match status" value="1"/>
</dbReference>
<dbReference type="InterPro" id="IPR020287">
    <property type="entry name" value="Tail_sheath_C"/>
</dbReference>
<evidence type="ECO:0000259" key="3">
    <source>
        <dbReference type="Pfam" id="PF17482"/>
    </source>
</evidence>
<dbReference type="Pfam" id="PF17482">
    <property type="entry name" value="Phage_sheath_1C"/>
    <property type="match status" value="1"/>
</dbReference>
<proteinExistence type="inferred from homology"/>
<evidence type="ECO:0000313" key="5">
    <source>
        <dbReference type="Proteomes" id="UP000011866"/>
    </source>
</evidence>
<dbReference type="HOGENOM" id="CLU_023068_1_1_6"/>
<feature type="domain" description="Tail sheath protein C-terminal" evidence="3">
    <location>
        <begin position="370"/>
        <end position="481"/>
    </location>
</feature>
<evidence type="ECO:0000259" key="2">
    <source>
        <dbReference type="Pfam" id="PF04984"/>
    </source>
</evidence>
<dbReference type="InterPro" id="IPR035089">
    <property type="entry name" value="Phage_sheath_subtilisin"/>
</dbReference>
<dbReference type="EMBL" id="HF680312">
    <property type="protein sequence ID" value="CCU70938.1"/>
    <property type="molecule type" value="Genomic_DNA"/>
</dbReference>